<comment type="caution">
    <text evidence="5">The sequence shown here is derived from an EMBL/GenBank/DDBJ whole genome shotgun (WGS) entry which is preliminary data.</text>
</comment>
<dbReference type="PANTHER" id="PTHR43156">
    <property type="entry name" value="STAGE II SPORULATION PROTEIN E-RELATED"/>
    <property type="match status" value="1"/>
</dbReference>
<dbReference type="Pfam" id="PF07228">
    <property type="entry name" value="SpoIIE"/>
    <property type="match status" value="1"/>
</dbReference>
<dbReference type="EMBL" id="JBITYT010000011">
    <property type="protein sequence ID" value="MFI9122393.1"/>
    <property type="molecule type" value="Genomic_DNA"/>
</dbReference>
<evidence type="ECO:0000313" key="6">
    <source>
        <dbReference type="Proteomes" id="UP001614391"/>
    </source>
</evidence>
<evidence type="ECO:0000256" key="1">
    <source>
        <dbReference type="ARBA" id="ARBA00022801"/>
    </source>
</evidence>
<name>A0ABW8CXS5_STRBI</name>
<dbReference type="SUPFAM" id="SSF81606">
    <property type="entry name" value="PP2C-like"/>
    <property type="match status" value="1"/>
</dbReference>
<dbReference type="GO" id="GO:0004722">
    <property type="term" value="F:protein serine/threonine phosphatase activity"/>
    <property type="evidence" value="ECO:0007669"/>
    <property type="project" value="UniProtKB-EC"/>
</dbReference>
<keyword evidence="6" id="KW-1185">Reference proteome</keyword>
<evidence type="ECO:0000313" key="5">
    <source>
        <dbReference type="EMBL" id="MFI9122393.1"/>
    </source>
</evidence>
<feature type="domain" description="PPM-type phosphatase" evidence="4">
    <location>
        <begin position="519"/>
        <end position="735"/>
    </location>
</feature>
<gene>
    <name evidence="5" type="ORF">ACIGW0_23885</name>
</gene>
<dbReference type="EC" id="3.1.3.16" evidence="5"/>
<dbReference type="Gene3D" id="3.30.450.40">
    <property type="match status" value="2"/>
</dbReference>
<dbReference type="SUPFAM" id="SSF55781">
    <property type="entry name" value="GAF domain-like"/>
    <property type="match status" value="2"/>
</dbReference>
<dbReference type="InterPro" id="IPR003018">
    <property type="entry name" value="GAF"/>
</dbReference>
<evidence type="ECO:0000259" key="3">
    <source>
        <dbReference type="SMART" id="SM00065"/>
    </source>
</evidence>
<accession>A0ABW8CXS5</accession>
<feature type="region of interest" description="Disordered" evidence="2">
    <location>
        <begin position="1"/>
        <end position="22"/>
    </location>
</feature>
<keyword evidence="1 5" id="KW-0378">Hydrolase</keyword>
<protein>
    <submittedName>
        <fullName evidence="5">GAF domain-containing SpoIIE family protein phosphatase</fullName>
        <ecNumber evidence="5">3.1.3.16</ecNumber>
    </submittedName>
</protein>
<organism evidence="5 6">
    <name type="scientific">Streptomyces bikiniensis</name>
    <dbReference type="NCBI Taxonomy" id="1896"/>
    <lineage>
        <taxon>Bacteria</taxon>
        <taxon>Bacillati</taxon>
        <taxon>Actinomycetota</taxon>
        <taxon>Actinomycetes</taxon>
        <taxon>Kitasatosporales</taxon>
        <taxon>Streptomycetaceae</taxon>
        <taxon>Streptomyces</taxon>
    </lineage>
</organism>
<dbReference type="RefSeq" id="WP_399618234.1">
    <property type="nucleotide sequence ID" value="NZ_JBITYT010000011.1"/>
</dbReference>
<feature type="domain" description="GAF" evidence="3">
    <location>
        <begin position="322"/>
        <end position="498"/>
    </location>
</feature>
<dbReference type="SMART" id="SM00065">
    <property type="entry name" value="GAF"/>
    <property type="match status" value="2"/>
</dbReference>
<dbReference type="Pfam" id="PF13185">
    <property type="entry name" value="GAF_2"/>
    <property type="match status" value="2"/>
</dbReference>
<proteinExistence type="predicted"/>
<sequence length="736" mass="78693">MVAPGRRTDATASHRAGAAQTPEELPGIGLVQVLEHLPDAVTLSRAVRDAAGSAVDMRLEYMNAAARAGQPDGVAPLGGLCSELWPPMAHNGSFAACMRVLNTGRAEHGAFHWTQASTYRAADYEYQATRLGPDHLLWVLRDNSERVLRAELLAQLTAGLATAGTLAHIMTILTEQIMPAIGAMVGAAVLGEAGSDQYTVRHIHDAEQPAQAPAPFSITAPYPMAHTARTGQALFFSDPAERTEAFPEAAPFFTERYHSTAVLPLTTEDHLFGAVSFHFDTRHEFTDSERDFLAAVVGQCAQGIERVRLHQEAAYKQAQLEALAEISAVLAASLGPGPIAPFDNMVSAFVPRIADGCLVYTVDRTGQPELAALAHRDPAQQQALRAMLEEFPPRLDAEGGVGAVIRTGRHELVTDVPSELDRLARSPHHRAALHKLMPAASWLAVPMTRPEGVIGAIVLIQSTPAHTLFTERDIPFAEELARRATQTLVQARHFAVQSEVAHYLQQSLLPPDLPHIPGVEIAACYHPGDQGTLVGGDFYDIVPTTPASWALTIGDVCGKGPTAAALTGLVRHTARAAGRWNSEPRAVLQAVNDAIIAGSSTHIFCTAAHADLDTSTSPMRLRLALGGHPHPLLRRADGTVVRIGTAGTFLGVLANPPLHTTETDLHPGDLLLFFTDGVTERRSSTSMFSEEGVRDLLAAMPHSSAAETVAALEEEIVAYGVKAPEDDIAMLAIRIT</sequence>
<dbReference type="Gene3D" id="3.60.40.10">
    <property type="entry name" value="PPM-type phosphatase domain"/>
    <property type="match status" value="1"/>
</dbReference>
<reference evidence="5 6" key="1">
    <citation type="submission" date="2024-10" db="EMBL/GenBank/DDBJ databases">
        <title>The Natural Products Discovery Center: Release of the First 8490 Sequenced Strains for Exploring Actinobacteria Biosynthetic Diversity.</title>
        <authorList>
            <person name="Kalkreuter E."/>
            <person name="Kautsar S.A."/>
            <person name="Yang D."/>
            <person name="Bader C.D."/>
            <person name="Teijaro C.N."/>
            <person name="Fluegel L."/>
            <person name="Davis C.M."/>
            <person name="Simpson J.R."/>
            <person name="Lauterbach L."/>
            <person name="Steele A.D."/>
            <person name="Gui C."/>
            <person name="Meng S."/>
            <person name="Li G."/>
            <person name="Viehrig K."/>
            <person name="Ye F."/>
            <person name="Su P."/>
            <person name="Kiefer A.F."/>
            <person name="Nichols A."/>
            <person name="Cepeda A.J."/>
            <person name="Yan W."/>
            <person name="Fan B."/>
            <person name="Jiang Y."/>
            <person name="Adhikari A."/>
            <person name="Zheng C.-J."/>
            <person name="Schuster L."/>
            <person name="Cowan T.M."/>
            <person name="Smanski M.J."/>
            <person name="Chevrette M.G."/>
            <person name="De Carvalho L.P.S."/>
            <person name="Shen B."/>
        </authorList>
    </citation>
    <scope>NUCLEOTIDE SEQUENCE [LARGE SCALE GENOMIC DNA]</scope>
    <source>
        <strain evidence="5 6">NPDC053346</strain>
    </source>
</reference>
<dbReference type="InterPro" id="IPR001932">
    <property type="entry name" value="PPM-type_phosphatase-like_dom"/>
</dbReference>
<evidence type="ECO:0000256" key="2">
    <source>
        <dbReference type="SAM" id="MobiDB-lite"/>
    </source>
</evidence>
<dbReference type="InterPro" id="IPR036457">
    <property type="entry name" value="PPM-type-like_dom_sf"/>
</dbReference>
<dbReference type="Proteomes" id="UP001614391">
    <property type="component" value="Unassembled WGS sequence"/>
</dbReference>
<evidence type="ECO:0000259" key="4">
    <source>
        <dbReference type="SMART" id="SM00331"/>
    </source>
</evidence>
<dbReference type="PANTHER" id="PTHR43156:SF2">
    <property type="entry name" value="STAGE II SPORULATION PROTEIN E"/>
    <property type="match status" value="1"/>
</dbReference>
<feature type="domain" description="GAF" evidence="3">
    <location>
        <begin position="165"/>
        <end position="314"/>
    </location>
</feature>
<dbReference type="InterPro" id="IPR052016">
    <property type="entry name" value="Bact_Sigma-Reg"/>
</dbReference>
<dbReference type="SMART" id="SM00331">
    <property type="entry name" value="PP2C_SIG"/>
    <property type="match status" value="1"/>
</dbReference>
<dbReference type="InterPro" id="IPR029016">
    <property type="entry name" value="GAF-like_dom_sf"/>
</dbReference>